<keyword evidence="4" id="KW-0460">Magnesium</keyword>
<dbReference type="InterPro" id="IPR029063">
    <property type="entry name" value="SAM-dependent_MTases_sf"/>
</dbReference>
<organism evidence="5 6">
    <name type="scientific">Xanthoceras sorbifolium</name>
    <dbReference type="NCBI Taxonomy" id="99658"/>
    <lineage>
        <taxon>Eukaryota</taxon>
        <taxon>Viridiplantae</taxon>
        <taxon>Streptophyta</taxon>
        <taxon>Embryophyta</taxon>
        <taxon>Tracheophyta</taxon>
        <taxon>Spermatophyta</taxon>
        <taxon>Magnoliopsida</taxon>
        <taxon>eudicotyledons</taxon>
        <taxon>Gunneridae</taxon>
        <taxon>Pentapetalae</taxon>
        <taxon>rosids</taxon>
        <taxon>malvids</taxon>
        <taxon>Sapindales</taxon>
        <taxon>Sapindaceae</taxon>
        <taxon>Xanthoceroideae</taxon>
        <taxon>Xanthoceras</taxon>
    </lineage>
</organism>
<dbReference type="Pfam" id="PF03492">
    <property type="entry name" value="Methyltransf_7"/>
    <property type="match status" value="2"/>
</dbReference>
<gene>
    <name evidence="5" type="ORF">JRO89_XS08G0146100</name>
</gene>
<name>A0ABQ8HPT1_9ROSI</name>
<evidence type="ECO:0008006" key="7">
    <source>
        <dbReference type="Google" id="ProtNLM"/>
    </source>
</evidence>
<dbReference type="InterPro" id="IPR042086">
    <property type="entry name" value="MeTrfase_capping"/>
</dbReference>
<evidence type="ECO:0000256" key="2">
    <source>
        <dbReference type="ARBA" id="ARBA00022679"/>
    </source>
</evidence>
<protein>
    <recommendedName>
        <fullName evidence="7">Jasmonate O-methyltransferase</fullName>
    </recommendedName>
</protein>
<evidence type="ECO:0000256" key="1">
    <source>
        <dbReference type="ARBA" id="ARBA00022603"/>
    </source>
</evidence>
<evidence type="ECO:0000256" key="3">
    <source>
        <dbReference type="ARBA" id="ARBA00022723"/>
    </source>
</evidence>
<sequence>MDVEKLFHMTGGAGPNSYAKNSYLQKNVSDMVKHITLETLQELYVELAAPKTIGIADLGCASGPNSLATIKAMVETVEGTDRDDPSSSGESIPEFSVYLNDLPTNDFNSVFRALPDFYRQLSKERNGACPSVFVTGCPGSFYGRLLPKNSLHFVYSSNSLHWLSKVPPGLYDEKGKSVNKGKIYISECSSPGVSLAYFNQFQEDFSLFLQSRSKELVVGGRMVLIFLGRLGPDHVDRGNYILWELLSQSLANLVSLGKIEKEKLDSYHTHFYAPSKEEIEEQVRRENSFQLDQFQMFQLEKKSYDGSYGSAVAMAVRAIQESMLRQHFGVEDEVLDTLFEIYGRLMDGEMAEEEIKAFSFLLMQASDMVKHIIVETIEQLYLEAFPKTICIADMGCSSGKNSLPVIKTIVESVEEMGRLLAEPPEFCVYLNDLPSNDFNSIFKALPDFFRQLVKERNGTGRCPSVFIAACAGSFYGRLLPKNSMHFFYSSYCLHWLSKVPPGLYNDKGESLNKGNLYISESSPPAVSLAYFAQFQDDFSLFLQSRSKELVCRGRMLLILLGRVCQENHVDRGNSFYWELLSRSLAILASQGKIKKEKLDCYHAHFYAPSKWEIEDQVSREGSFFLDRFEMYQPEKTCDDIGKSYGSVVAMTVRAAQEVMLRHHFGLEEDDNGVLDTLFEIYGNMVDEEMAREEIKPFTFLLVLRKL</sequence>
<dbReference type="Gene3D" id="1.10.1200.270">
    <property type="entry name" value="Methyltransferase, alpha-helical capping domain"/>
    <property type="match status" value="2"/>
</dbReference>
<reference evidence="5 6" key="1">
    <citation type="submission" date="2021-02" db="EMBL/GenBank/DDBJ databases">
        <title>Plant Genome Project.</title>
        <authorList>
            <person name="Zhang R.-G."/>
        </authorList>
    </citation>
    <scope>NUCLEOTIDE SEQUENCE [LARGE SCALE GENOMIC DNA]</scope>
    <source>
        <tissue evidence="5">Leaves</tissue>
    </source>
</reference>
<dbReference type="InterPro" id="IPR005299">
    <property type="entry name" value="MeTrfase_7"/>
</dbReference>
<keyword evidence="2" id="KW-0808">Transferase</keyword>
<keyword evidence="1" id="KW-0489">Methyltransferase</keyword>
<dbReference type="Gene3D" id="3.40.50.150">
    <property type="entry name" value="Vaccinia Virus protein VP39"/>
    <property type="match status" value="2"/>
</dbReference>
<dbReference type="SUPFAM" id="SSF53335">
    <property type="entry name" value="S-adenosyl-L-methionine-dependent methyltransferases"/>
    <property type="match status" value="2"/>
</dbReference>
<keyword evidence="6" id="KW-1185">Reference proteome</keyword>
<dbReference type="PANTHER" id="PTHR31009">
    <property type="entry name" value="S-ADENOSYL-L-METHIONINE:CARBOXYL METHYLTRANSFERASE FAMILY PROTEIN"/>
    <property type="match status" value="1"/>
</dbReference>
<accession>A0ABQ8HPT1</accession>
<evidence type="ECO:0000313" key="6">
    <source>
        <dbReference type="Proteomes" id="UP000827721"/>
    </source>
</evidence>
<comment type="caution">
    <text evidence="5">The sequence shown here is derived from an EMBL/GenBank/DDBJ whole genome shotgun (WGS) entry which is preliminary data.</text>
</comment>
<proteinExistence type="predicted"/>
<dbReference type="EMBL" id="JAFEMO010000008">
    <property type="protein sequence ID" value="KAH7566370.1"/>
    <property type="molecule type" value="Genomic_DNA"/>
</dbReference>
<evidence type="ECO:0000313" key="5">
    <source>
        <dbReference type="EMBL" id="KAH7566370.1"/>
    </source>
</evidence>
<dbReference type="Proteomes" id="UP000827721">
    <property type="component" value="Unassembled WGS sequence"/>
</dbReference>
<evidence type="ECO:0000256" key="4">
    <source>
        <dbReference type="ARBA" id="ARBA00022842"/>
    </source>
</evidence>
<keyword evidence="3" id="KW-0479">Metal-binding</keyword>